<evidence type="ECO:0000313" key="2">
    <source>
        <dbReference type="EMBL" id="CAK9135300.1"/>
    </source>
</evidence>
<evidence type="ECO:0000313" key="3">
    <source>
        <dbReference type="Proteomes" id="UP001642360"/>
    </source>
</evidence>
<feature type="compositionally biased region" description="Low complexity" evidence="1">
    <location>
        <begin position="15"/>
        <end position="24"/>
    </location>
</feature>
<dbReference type="EMBL" id="CAUOFW020000702">
    <property type="protein sequence ID" value="CAK9135300.1"/>
    <property type="molecule type" value="Genomic_DNA"/>
</dbReference>
<gene>
    <name evidence="2" type="ORF">ILEXP_LOCUS2241</name>
</gene>
<reference evidence="2 3" key="1">
    <citation type="submission" date="2024-02" db="EMBL/GenBank/DDBJ databases">
        <authorList>
            <person name="Vignale AGUSTIN F."/>
            <person name="Sosa J E."/>
            <person name="Modenutti C."/>
        </authorList>
    </citation>
    <scope>NUCLEOTIDE SEQUENCE [LARGE SCALE GENOMIC DNA]</scope>
</reference>
<proteinExistence type="predicted"/>
<keyword evidence="3" id="KW-1185">Reference proteome</keyword>
<name>A0ABC8QVA6_9AQUA</name>
<protein>
    <submittedName>
        <fullName evidence="2">Uncharacterized protein</fullName>
    </submittedName>
</protein>
<evidence type="ECO:0000256" key="1">
    <source>
        <dbReference type="SAM" id="MobiDB-lite"/>
    </source>
</evidence>
<dbReference type="AlphaFoldDB" id="A0ABC8QVA6"/>
<feature type="compositionally biased region" description="Polar residues" evidence="1">
    <location>
        <begin position="55"/>
        <end position="75"/>
    </location>
</feature>
<dbReference type="Proteomes" id="UP001642360">
    <property type="component" value="Unassembled WGS sequence"/>
</dbReference>
<comment type="caution">
    <text evidence="2">The sequence shown here is derived from an EMBL/GenBank/DDBJ whole genome shotgun (WGS) entry which is preliminary data.</text>
</comment>
<sequence>MLLQMYRTVKTTDKGAASSGQSDGSGEEDISTVGSASDRASLRLFMDQRGVPSEGPSQQDTDCPSSNTLWSNSSR</sequence>
<accession>A0ABC8QVA6</accession>
<feature type="region of interest" description="Disordered" evidence="1">
    <location>
        <begin position="1"/>
        <end position="75"/>
    </location>
</feature>
<organism evidence="2 3">
    <name type="scientific">Ilex paraguariensis</name>
    <name type="common">yerba mate</name>
    <dbReference type="NCBI Taxonomy" id="185542"/>
    <lineage>
        <taxon>Eukaryota</taxon>
        <taxon>Viridiplantae</taxon>
        <taxon>Streptophyta</taxon>
        <taxon>Embryophyta</taxon>
        <taxon>Tracheophyta</taxon>
        <taxon>Spermatophyta</taxon>
        <taxon>Magnoliopsida</taxon>
        <taxon>eudicotyledons</taxon>
        <taxon>Gunneridae</taxon>
        <taxon>Pentapetalae</taxon>
        <taxon>asterids</taxon>
        <taxon>campanulids</taxon>
        <taxon>Aquifoliales</taxon>
        <taxon>Aquifoliaceae</taxon>
        <taxon>Ilex</taxon>
    </lineage>
</organism>